<evidence type="ECO:0000256" key="2">
    <source>
        <dbReference type="ARBA" id="ARBA00023098"/>
    </source>
</evidence>
<evidence type="ECO:0000256" key="1">
    <source>
        <dbReference type="ARBA" id="ARBA00022963"/>
    </source>
</evidence>
<dbReference type="RefSeq" id="WP_077449031.1">
    <property type="nucleotide sequence ID" value="NZ_FUGD01000092.1"/>
</dbReference>
<dbReference type="AlphaFoldDB" id="A0A1R4EGM5"/>
<name>A0A1R4EGM5_9GAMM</name>
<evidence type="ECO:0000313" key="4">
    <source>
        <dbReference type="EMBL" id="SJM37638.1"/>
    </source>
</evidence>
<dbReference type="InterPro" id="IPR029058">
    <property type="entry name" value="AB_hydrolase_fold"/>
</dbReference>
<proteinExistence type="predicted"/>
<dbReference type="GO" id="GO:0016787">
    <property type="term" value="F:hydrolase activity"/>
    <property type="evidence" value="ECO:0007669"/>
    <property type="project" value="UniProtKB-KW"/>
</dbReference>
<dbReference type="PANTHER" id="PTHR11005">
    <property type="entry name" value="LYSOSOMAL ACID LIPASE-RELATED"/>
    <property type="match status" value="1"/>
</dbReference>
<evidence type="ECO:0000313" key="5">
    <source>
        <dbReference type="Proteomes" id="UP000188169"/>
    </source>
</evidence>
<sequence>MINKTLKLVTTEDHQQVAVWEITANNSQQTSNNSKAKDNQNLLFIHGAFSDKTVCLGIASYFAKLGYSCFIMEWRGHGSSSHPKDNYHLEDIAFYDVKATFSYLLNELGLDNLHCITHSGGGLCLTMFLTRYPEYANSINSISMFACQAFAAATTPLSYTKILMLKTVTRRLGIVKGKNLKLGTMNESYYLLSQWIDWNLNQNFTAYSPTPIRRQLLQLARLQSNSRFLKKTGTLTTPQPFDYRTLMPKVTTPIYAICAKGDSVSPPNGCLKYLQAFKNSNNQLREFSVANGNLEDYNHTRIFLSSHAAKEVWPTVLNWVQQHS</sequence>
<dbReference type="Proteomes" id="UP000188169">
    <property type="component" value="Unassembled WGS sequence"/>
</dbReference>
<dbReference type="STRING" id="1945520.A1019T_01619"/>
<dbReference type="Gene3D" id="3.40.50.1820">
    <property type="entry name" value="alpha/beta hydrolase"/>
    <property type="match status" value="1"/>
</dbReference>
<accession>A0A1R4EGM5</accession>
<dbReference type="EMBL" id="FUGD01000092">
    <property type="protein sequence ID" value="SJM37638.1"/>
    <property type="molecule type" value="Genomic_DNA"/>
</dbReference>
<reference evidence="5" key="1">
    <citation type="submission" date="2017-02" db="EMBL/GenBank/DDBJ databases">
        <authorList>
            <person name="Mornico D."/>
        </authorList>
    </citation>
    <scope>NUCLEOTIDE SEQUENCE [LARGE SCALE GENOMIC DNA]</scope>
</reference>
<keyword evidence="2" id="KW-0443">Lipid metabolism</keyword>
<evidence type="ECO:0000259" key="3">
    <source>
        <dbReference type="Pfam" id="PF00561"/>
    </source>
</evidence>
<dbReference type="Pfam" id="PF00561">
    <property type="entry name" value="Abhydrolase_1"/>
    <property type="match status" value="1"/>
</dbReference>
<dbReference type="GO" id="GO:0016042">
    <property type="term" value="P:lipid catabolic process"/>
    <property type="evidence" value="ECO:0007669"/>
    <property type="project" value="UniProtKB-KW"/>
</dbReference>
<dbReference type="InterPro" id="IPR000073">
    <property type="entry name" value="AB_hydrolase_1"/>
</dbReference>
<keyword evidence="4" id="KW-0378">Hydrolase</keyword>
<keyword evidence="5" id="KW-1185">Reference proteome</keyword>
<gene>
    <name evidence="4" type="ORF">A1019T_01619</name>
</gene>
<dbReference type="SUPFAM" id="SSF53474">
    <property type="entry name" value="alpha/beta-Hydrolases"/>
    <property type="match status" value="1"/>
</dbReference>
<protein>
    <submittedName>
        <fullName evidence="4">Alpha/beta hydrolase family protein</fullName>
    </submittedName>
</protein>
<feature type="domain" description="AB hydrolase-1" evidence="3">
    <location>
        <begin position="42"/>
        <end position="280"/>
    </location>
</feature>
<organism evidence="4 5">
    <name type="scientific">Psychrobacter pasteurii</name>
    <dbReference type="NCBI Taxonomy" id="1945520"/>
    <lineage>
        <taxon>Bacteria</taxon>
        <taxon>Pseudomonadati</taxon>
        <taxon>Pseudomonadota</taxon>
        <taxon>Gammaproteobacteria</taxon>
        <taxon>Moraxellales</taxon>
        <taxon>Moraxellaceae</taxon>
        <taxon>Psychrobacter</taxon>
    </lineage>
</organism>
<dbReference type="OrthoDB" id="7813811at2"/>
<keyword evidence="1" id="KW-0442">Lipid degradation</keyword>